<comment type="caution">
    <text evidence="24">The sequence shown here is derived from an EMBL/GenBank/DDBJ whole genome shotgun (WGS) entry which is preliminary data.</text>
</comment>
<dbReference type="GO" id="GO:0015030">
    <property type="term" value="C:Cajal body"/>
    <property type="evidence" value="ECO:0007669"/>
    <property type="project" value="UniProtKB-SubCell"/>
</dbReference>
<evidence type="ECO:0000256" key="17">
    <source>
        <dbReference type="ARBA" id="ARBA00049075"/>
    </source>
</evidence>
<comment type="subunit">
    <text evidence="20">May form homooligomers. Interacts with CREBBP/CBP, EED/WAIT1, EP300/P300, NCOA6/PRIP, PPARBP/PBP and SMN.</text>
</comment>
<comment type="function">
    <text evidence="19">Catalyzes the 2 serial methylation steps for the conversion of the 7-monomethylguanosine (m(7)G) caps of snRNAs and snoRNAs to a 2,2,7-trimethylguanosine (m(2,2,7)G) cap structure. The enzyme is specific for guanine, and N7 methylation must precede N2 methylation. Hypermethylation of the m7G cap of U snRNAs leads to their concentration in nuclear foci, their colocalization with coilin and the formation of canonical Cajal bodies (CBs). Plays a role in transcriptional regulation.</text>
</comment>
<dbReference type="PANTHER" id="PTHR14741">
    <property type="entry name" value="S-ADENOSYLMETHIONINE-DEPENDENT METHYLTRANSFERASE RELATED"/>
    <property type="match status" value="1"/>
</dbReference>
<dbReference type="SUPFAM" id="SSF53335">
    <property type="entry name" value="S-adenosyl-L-methionine-dependent methyltransferases"/>
    <property type="match status" value="1"/>
</dbReference>
<feature type="compositionally biased region" description="Polar residues" evidence="23">
    <location>
        <begin position="658"/>
        <end position="670"/>
    </location>
</feature>
<evidence type="ECO:0000256" key="18">
    <source>
        <dbReference type="ARBA" id="ARBA00049790"/>
    </source>
</evidence>
<accession>A0AAD9RBJ2</accession>
<dbReference type="AlphaFoldDB" id="A0AAD9RBJ2"/>
<comment type="catalytic activity">
    <reaction evidence="15">
        <text>a 5'-end (N(7)-methyl 5'-triphosphoguanosine)-ribonucleoside in snoRNA + S-adenosyl-L-methionine = a 5'-end (N(2),N(7)-dimethyl 5'-triphosphoguanosine)-ribonucleoside in snoRNA + S-adenosyl-L-homocysteine + H(+)</text>
        <dbReference type="Rhea" id="RHEA:78475"/>
        <dbReference type="Rhea" id="RHEA-COMP:19086"/>
        <dbReference type="Rhea" id="RHEA-COMP:19088"/>
        <dbReference type="ChEBI" id="CHEBI:15378"/>
        <dbReference type="ChEBI" id="CHEBI:57856"/>
        <dbReference type="ChEBI" id="CHEBI:59789"/>
        <dbReference type="ChEBI" id="CHEBI:156461"/>
        <dbReference type="ChEBI" id="CHEBI:172880"/>
    </reaction>
    <physiologicalReaction direction="left-to-right" evidence="15">
        <dbReference type="Rhea" id="RHEA:78476"/>
    </physiologicalReaction>
</comment>
<feature type="region of interest" description="Disordered" evidence="23">
    <location>
        <begin position="792"/>
        <end position="818"/>
    </location>
</feature>
<feature type="compositionally biased region" description="Basic and acidic residues" evidence="23">
    <location>
        <begin position="671"/>
        <end position="699"/>
    </location>
</feature>
<reference evidence="24" key="2">
    <citation type="journal article" date="2023" name="Commun. Biol.">
        <title>Intrasexual cuticular hydrocarbon dimorphism in a wasp sheds light on hydrocarbon biosynthesis genes in Hymenoptera.</title>
        <authorList>
            <person name="Moris V.C."/>
            <person name="Podsiadlowski L."/>
            <person name="Martin S."/>
            <person name="Oeyen J.P."/>
            <person name="Donath A."/>
            <person name="Petersen M."/>
            <person name="Wilbrandt J."/>
            <person name="Misof B."/>
            <person name="Liedtke D."/>
            <person name="Thamm M."/>
            <person name="Scheiner R."/>
            <person name="Schmitt T."/>
            <person name="Niehuis O."/>
        </authorList>
    </citation>
    <scope>NUCLEOTIDE SEQUENCE</scope>
    <source>
        <strain evidence="24">GBR_01_08_01A</strain>
    </source>
</reference>
<comment type="similarity">
    <text evidence="13">Belongs to the methyltransferase superfamily. Trimethylguanosine synthase family.</text>
</comment>
<evidence type="ECO:0000256" key="5">
    <source>
        <dbReference type="ARBA" id="ARBA00022490"/>
    </source>
</evidence>
<keyword evidence="12" id="KW-0539">Nucleus</keyword>
<evidence type="ECO:0000256" key="10">
    <source>
        <dbReference type="ARBA" id="ARBA00023015"/>
    </source>
</evidence>
<dbReference type="Proteomes" id="UP001258017">
    <property type="component" value="Unassembled WGS sequence"/>
</dbReference>
<keyword evidence="9" id="KW-0949">S-adenosyl-L-methionine</keyword>
<evidence type="ECO:0000256" key="11">
    <source>
        <dbReference type="ARBA" id="ARBA00023163"/>
    </source>
</evidence>
<evidence type="ECO:0000256" key="16">
    <source>
        <dbReference type="ARBA" id="ARBA00048763"/>
    </source>
</evidence>
<proteinExistence type="inferred from homology"/>
<evidence type="ECO:0000256" key="4">
    <source>
        <dbReference type="ARBA" id="ARBA00018517"/>
    </source>
</evidence>
<evidence type="ECO:0000256" key="1">
    <source>
        <dbReference type="ARBA" id="ARBA00004408"/>
    </source>
</evidence>
<dbReference type="Pfam" id="PF09445">
    <property type="entry name" value="Methyltransf_15"/>
    <property type="match status" value="1"/>
</dbReference>
<comment type="catalytic activity">
    <reaction evidence="14">
        <text>a 5'-end (N(2),N(7)-dimethyl 5'-triphosphoguanosine)-ribonucleoside in snoRNA + S-adenosyl-L-methionine = a 5'-end (N(2),N(2),N(7)-trimethyl 5'-triphosphoguanosine)-ribonucleoside in snoRNA + S-adenosyl-L-homocysteine + H(+)</text>
        <dbReference type="Rhea" id="RHEA:78507"/>
        <dbReference type="Rhea" id="RHEA-COMP:19088"/>
        <dbReference type="Rhea" id="RHEA-COMP:19090"/>
        <dbReference type="ChEBI" id="CHEBI:15378"/>
        <dbReference type="ChEBI" id="CHEBI:57856"/>
        <dbReference type="ChEBI" id="CHEBI:59789"/>
        <dbReference type="ChEBI" id="CHEBI:167623"/>
        <dbReference type="ChEBI" id="CHEBI:172880"/>
    </reaction>
    <physiologicalReaction direction="left-to-right" evidence="14">
        <dbReference type="Rhea" id="RHEA:78508"/>
    </physiologicalReaction>
</comment>
<evidence type="ECO:0000256" key="9">
    <source>
        <dbReference type="ARBA" id="ARBA00022691"/>
    </source>
</evidence>
<keyword evidence="25" id="KW-1185">Reference proteome</keyword>
<feature type="region of interest" description="Disordered" evidence="23">
    <location>
        <begin position="631"/>
        <end position="700"/>
    </location>
</feature>
<evidence type="ECO:0000256" key="23">
    <source>
        <dbReference type="SAM" id="MobiDB-lite"/>
    </source>
</evidence>
<comment type="subcellular location">
    <subcellularLocation>
        <location evidence="2">Cytoplasm</location>
    </subcellularLocation>
    <subcellularLocation>
        <location evidence="1">Nucleus</location>
        <location evidence="1">Cajal body</location>
    </subcellularLocation>
    <subcellularLocation>
        <location evidence="3">Nucleus</location>
        <location evidence="3">Nucleolus</location>
    </subcellularLocation>
</comment>
<evidence type="ECO:0000256" key="3">
    <source>
        <dbReference type="ARBA" id="ARBA00004604"/>
    </source>
</evidence>
<dbReference type="InterPro" id="IPR029063">
    <property type="entry name" value="SAM-dependent_MTases_sf"/>
</dbReference>
<dbReference type="EMBL" id="JAIFRP010004405">
    <property type="protein sequence ID" value="KAK2576626.1"/>
    <property type="molecule type" value="Genomic_DNA"/>
</dbReference>
<evidence type="ECO:0000256" key="8">
    <source>
        <dbReference type="ARBA" id="ARBA00022679"/>
    </source>
</evidence>
<dbReference type="GO" id="GO:0005730">
    <property type="term" value="C:nucleolus"/>
    <property type="evidence" value="ECO:0007669"/>
    <property type="project" value="UniProtKB-SubCell"/>
</dbReference>
<keyword evidence="6" id="KW-0597">Phosphoprotein</keyword>
<keyword evidence="8" id="KW-0808">Transferase</keyword>
<dbReference type="FunFam" id="3.40.50.150:FF:000066">
    <property type="entry name" value="Trimethylguanosine synthase 1"/>
    <property type="match status" value="1"/>
</dbReference>
<evidence type="ECO:0000256" key="13">
    <source>
        <dbReference type="ARBA" id="ARBA00025783"/>
    </source>
</evidence>
<evidence type="ECO:0000256" key="7">
    <source>
        <dbReference type="ARBA" id="ARBA00022603"/>
    </source>
</evidence>
<feature type="region of interest" description="Disordered" evidence="23">
    <location>
        <begin position="368"/>
        <end position="440"/>
    </location>
</feature>
<evidence type="ECO:0000256" key="6">
    <source>
        <dbReference type="ARBA" id="ARBA00022553"/>
    </source>
</evidence>
<comment type="catalytic activity">
    <reaction evidence="17">
        <text>a 5'-end (N(7)-methyl 5'-triphosphoguanosine)-ribonucleoside in snRNA + S-adenosyl-L-methionine = a 5'-end (N(2),N(7)-dimethyl 5'-triphosphoguanosine)-ribonucleoside in snRNA + S-adenosyl-L-homocysteine + H(+)</text>
        <dbReference type="Rhea" id="RHEA:78471"/>
        <dbReference type="Rhea" id="RHEA-COMP:19085"/>
        <dbReference type="Rhea" id="RHEA-COMP:19087"/>
        <dbReference type="ChEBI" id="CHEBI:15378"/>
        <dbReference type="ChEBI" id="CHEBI:57856"/>
        <dbReference type="ChEBI" id="CHEBI:59789"/>
        <dbReference type="ChEBI" id="CHEBI:156461"/>
        <dbReference type="ChEBI" id="CHEBI:172880"/>
    </reaction>
    <physiologicalReaction direction="left-to-right" evidence="17">
        <dbReference type="Rhea" id="RHEA:78472"/>
    </physiologicalReaction>
</comment>
<dbReference type="GO" id="GO:0005737">
    <property type="term" value="C:cytoplasm"/>
    <property type="evidence" value="ECO:0007669"/>
    <property type="project" value="UniProtKB-SubCell"/>
</dbReference>
<keyword evidence="5" id="KW-0963">Cytoplasm</keyword>
<feature type="compositionally biased region" description="Basic and acidic residues" evidence="23">
    <location>
        <begin position="390"/>
        <end position="406"/>
    </location>
</feature>
<dbReference type="PANTHER" id="PTHR14741:SF32">
    <property type="entry name" value="TRIMETHYLGUANOSINE SYNTHASE"/>
    <property type="match status" value="1"/>
</dbReference>
<dbReference type="CDD" id="cd02440">
    <property type="entry name" value="AdoMet_MTases"/>
    <property type="match status" value="1"/>
</dbReference>
<comment type="catalytic activity">
    <reaction evidence="16">
        <text>a 5'-end (N(2),N(7)-dimethyl 5'-triphosphoguanosine)-ribonucleoside in snRNA + S-adenosyl-L-methionine = a 5'-end (N(2),N(2),N(7)-trimethyl 5'-triphosphoguanosine)-ribonucleoside in snRNA + S-adenosyl-L-homocysteine + H(+)</text>
        <dbReference type="Rhea" id="RHEA:78479"/>
        <dbReference type="Rhea" id="RHEA-COMP:19087"/>
        <dbReference type="Rhea" id="RHEA-COMP:19089"/>
        <dbReference type="ChEBI" id="CHEBI:15378"/>
        <dbReference type="ChEBI" id="CHEBI:57856"/>
        <dbReference type="ChEBI" id="CHEBI:59789"/>
        <dbReference type="ChEBI" id="CHEBI:167623"/>
        <dbReference type="ChEBI" id="CHEBI:172880"/>
    </reaction>
    <physiologicalReaction direction="left-to-right" evidence="16">
        <dbReference type="Rhea" id="RHEA:78480"/>
    </physiologicalReaction>
</comment>
<keyword evidence="10" id="KW-0805">Transcription regulation</keyword>
<evidence type="ECO:0000256" key="14">
    <source>
        <dbReference type="ARBA" id="ARBA00047418"/>
    </source>
</evidence>
<keyword evidence="7" id="KW-0489">Methyltransferase</keyword>
<sequence>MCDHFWEPLAEVYIAEQAESPDPDCYIYCLCSRVFIRNPDVYTIQADEDASENEDIEGDRVGEMLDTYKRTNAEIQSVEKHDEEPVSCYCSASHTDNNYSTDEHDSVRDSAHRVTAHSLTQKLGLHQSDSGADLSEYHDQHEAKSIQSLLASYGKTFHSPENEVESGFDKADAFMRYRESRDLELKSETLNVDSENSCVDDTSALCYNPSNRTKSKYHTKPSSFILGEKDSIAQPLPLNITTLDDIKNSSKNENEKHSSMHNYKDNSDDHSYPEYFDSNKSEMDLAWEKYWSKNGEQLIWSSWIEKYAEYINPEYLQDSLRLKEDERCGESKEGGADKFVEQNTCFPNQAHKNCEIGRSDFEGIFSKSSLSDNDSKPRSSSYNVNFSFDDPNKQSVNDRDAEENRKKLTNYELSPEAGDGWNPLSPFSAEESYNQHSNAEDERLLTRCDSINGSTARTNATSDSMTNVTKMTLTSSSCDSNSIHSSSLISSVTSSIESNITFSSSEENECASEDNDKYWQHLWKENFQLQYQKQYELFIARYKQAESQKASRISLFHKDNNESIWKHGNNNQLNEQSQVENSMEELHKISNLDDKNITNDTQTKKDLTKKKRMIMESVGMLMQNLTMKSEEEVMDGDNKQTNNIENSKKEDTTHTSDENNTVAPSNTDNGEVTRKLSNDDDKDKPNEDRPITLKRSHEADYDDAGEGLETVKKAFSLMGYTFNESQKQTKLQGEVVYRKRNIRLQNRQLKMKLNRPKLVNKHIYFDDNGVEITNTINKVKHYLSYYPISQPAETETQPNDKGSYTKTQFSSSSDEECDHSLKTKLQTKRLVFNKPSTSSSESRHDKQVEDTFNTLEDSKEADNVFKDTKVDDTVQYECDEESNSVKALINERLIPPSEDNLSTLSIDMDVDEKQHQNEILTTKLSDEDSIKKILKKKRRKQSKRNISLPIEVDNDKTLMKYWVKRYRLFSKFDQGIKLDRESWFSVTPEKIAEHIAERCKCDTIIDAFCGAGGNAIQFAFTCERVLAIDIDPIKIELARNNARVYGVEDRIEFIVGNFFDLAPKLFADVVFLSPPWGGPGYVKDETFDLDNIMHPIGGIHLFKIARKITEHVAYFLPRNVDTMQLAMLAGAGSGVEVEQNFLDRKLIALTAYYGELPRDFVNIYIYFIVKLIATLIITCI</sequence>
<evidence type="ECO:0000256" key="22">
    <source>
        <dbReference type="ARBA" id="ARBA00081504"/>
    </source>
</evidence>
<evidence type="ECO:0000256" key="19">
    <source>
        <dbReference type="ARBA" id="ARBA00057179"/>
    </source>
</evidence>
<evidence type="ECO:0000313" key="25">
    <source>
        <dbReference type="Proteomes" id="UP001258017"/>
    </source>
</evidence>
<gene>
    <name evidence="24" type="ORF">KPH14_005293</name>
</gene>
<dbReference type="InterPro" id="IPR019012">
    <property type="entry name" value="RNA_cap_Gua-N2-MeTrfase"/>
</dbReference>
<keyword evidence="11" id="KW-0804">Transcription</keyword>
<name>A0AAD9RBJ2_9HYME</name>
<evidence type="ECO:0000256" key="2">
    <source>
        <dbReference type="ARBA" id="ARBA00004496"/>
    </source>
</evidence>
<organism evidence="24 25">
    <name type="scientific">Odynerus spinipes</name>
    <dbReference type="NCBI Taxonomy" id="1348599"/>
    <lineage>
        <taxon>Eukaryota</taxon>
        <taxon>Metazoa</taxon>
        <taxon>Ecdysozoa</taxon>
        <taxon>Arthropoda</taxon>
        <taxon>Hexapoda</taxon>
        <taxon>Insecta</taxon>
        <taxon>Pterygota</taxon>
        <taxon>Neoptera</taxon>
        <taxon>Endopterygota</taxon>
        <taxon>Hymenoptera</taxon>
        <taxon>Apocrita</taxon>
        <taxon>Aculeata</taxon>
        <taxon>Vespoidea</taxon>
        <taxon>Vespidae</taxon>
        <taxon>Eumeninae</taxon>
        <taxon>Odynerus</taxon>
    </lineage>
</organism>
<evidence type="ECO:0000256" key="15">
    <source>
        <dbReference type="ARBA" id="ARBA00048740"/>
    </source>
</evidence>
<dbReference type="Gene3D" id="3.40.50.150">
    <property type="entry name" value="Vaccinia Virus protein VP39"/>
    <property type="match status" value="1"/>
</dbReference>
<protein>
    <recommendedName>
        <fullName evidence="4">Trimethylguanosine synthase</fullName>
    </recommendedName>
    <alternativeName>
        <fullName evidence="18">Cap-specific guanine-N(2) methyltransferase</fullName>
    </alternativeName>
    <alternativeName>
        <fullName evidence="21">Nuclear receptor coactivator 6-interacting protein</fullName>
    </alternativeName>
    <alternativeName>
        <fullName evidence="22">PRIP-interacting protein with methyltransferase motif</fullName>
    </alternativeName>
</protein>
<feature type="compositionally biased region" description="Polar residues" evidence="23">
    <location>
        <begin position="368"/>
        <end position="386"/>
    </location>
</feature>
<evidence type="ECO:0000313" key="24">
    <source>
        <dbReference type="EMBL" id="KAK2576626.1"/>
    </source>
</evidence>
<evidence type="ECO:0000256" key="20">
    <source>
        <dbReference type="ARBA" id="ARBA00064494"/>
    </source>
</evidence>
<feature type="region of interest" description="Disordered" evidence="23">
    <location>
        <begin position="243"/>
        <end position="269"/>
    </location>
</feature>
<evidence type="ECO:0000256" key="12">
    <source>
        <dbReference type="ARBA" id="ARBA00023242"/>
    </source>
</evidence>
<feature type="compositionally biased region" description="Polar residues" evidence="23">
    <location>
        <begin position="792"/>
        <end position="812"/>
    </location>
</feature>
<feature type="compositionally biased region" description="Basic and acidic residues" evidence="23">
    <location>
        <begin position="646"/>
        <end position="657"/>
    </location>
</feature>
<dbReference type="GO" id="GO:0071164">
    <property type="term" value="F:RNA cap trimethylguanosine synthase activity"/>
    <property type="evidence" value="ECO:0007669"/>
    <property type="project" value="TreeGrafter"/>
</dbReference>
<evidence type="ECO:0000256" key="21">
    <source>
        <dbReference type="ARBA" id="ARBA00079339"/>
    </source>
</evidence>
<feature type="compositionally biased region" description="Basic and acidic residues" evidence="23">
    <location>
        <begin position="244"/>
        <end position="269"/>
    </location>
</feature>
<reference evidence="24" key="1">
    <citation type="submission" date="2021-08" db="EMBL/GenBank/DDBJ databases">
        <authorList>
            <person name="Misof B."/>
            <person name="Oliver O."/>
            <person name="Podsiadlowski L."/>
            <person name="Donath A."/>
            <person name="Peters R."/>
            <person name="Mayer C."/>
            <person name="Rust J."/>
            <person name="Gunkel S."/>
            <person name="Lesny P."/>
            <person name="Martin S."/>
            <person name="Oeyen J.P."/>
            <person name="Petersen M."/>
            <person name="Panagiotis P."/>
            <person name="Wilbrandt J."/>
            <person name="Tanja T."/>
        </authorList>
    </citation>
    <scope>NUCLEOTIDE SEQUENCE</scope>
    <source>
        <strain evidence="24">GBR_01_08_01A</strain>
        <tissue evidence="24">Thorax + abdomen</tissue>
    </source>
</reference>